<dbReference type="PANTHER" id="PTHR34512">
    <property type="entry name" value="CELL SURFACE PROTEIN"/>
    <property type="match status" value="1"/>
</dbReference>
<dbReference type="InterPro" id="IPR011047">
    <property type="entry name" value="Quinoprotein_ADH-like_sf"/>
</dbReference>
<organism evidence="2 4">
    <name type="scientific">Pyrodictium delaneyi</name>
    <dbReference type="NCBI Taxonomy" id="1273541"/>
    <lineage>
        <taxon>Archaea</taxon>
        <taxon>Thermoproteota</taxon>
        <taxon>Thermoprotei</taxon>
        <taxon>Desulfurococcales</taxon>
        <taxon>Pyrodictiaceae</taxon>
        <taxon>Pyrodictium</taxon>
    </lineage>
</organism>
<dbReference type="STRING" id="1273541.Pyrde_1419"/>
<accession>A0A0P0N4Y9</accession>
<evidence type="ECO:0000313" key="2">
    <source>
        <dbReference type="EMBL" id="ALL01463.1"/>
    </source>
</evidence>
<dbReference type="Proteomes" id="UP000058613">
    <property type="component" value="Chromosome"/>
</dbReference>
<reference evidence="3 5" key="2">
    <citation type="submission" date="2017-05" db="EMBL/GenBank/DDBJ databases">
        <title>The draft genome of the hyperthermophilic archaeon 'Pyrodictium delaneyi strain Hulk', an iron and nitrate reducer, reveals the capacity for sulfate reduction.</title>
        <authorList>
            <person name="Demey L.M."/>
            <person name="Miller C."/>
            <person name="Manzella M."/>
            <person name="Reguera G."/>
            <person name="Kashefi K."/>
        </authorList>
    </citation>
    <scope>NUCLEOTIDE SEQUENCE [LARGE SCALE GENOMIC DNA]</scope>
    <source>
        <strain evidence="3 5">Hulk</strain>
    </source>
</reference>
<dbReference type="SMART" id="SM00564">
    <property type="entry name" value="PQQ"/>
    <property type="match status" value="2"/>
</dbReference>
<dbReference type="EMBL" id="NCQP01000003">
    <property type="protein sequence ID" value="OWJ54623.1"/>
    <property type="molecule type" value="Genomic_DNA"/>
</dbReference>
<dbReference type="Gene3D" id="2.130.10.10">
    <property type="entry name" value="YVTN repeat-like/Quinoprotein amine dehydrogenase"/>
    <property type="match status" value="1"/>
</dbReference>
<proteinExistence type="predicted"/>
<evidence type="ECO:0000259" key="1">
    <source>
        <dbReference type="Pfam" id="PF13360"/>
    </source>
</evidence>
<dbReference type="InterPro" id="IPR018391">
    <property type="entry name" value="PQQ_b-propeller_rpt"/>
</dbReference>
<dbReference type="Proteomes" id="UP000196694">
    <property type="component" value="Unassembled WGS sequence"/>
</dbReference>
<dbReference type="GeneID" id="26099760"/>
<dbReference type="AlphaFoldDB" id="A0A0P0N4Y9"/>
<dbReference type="EMBL" id="CP013011">
    <property type="protein sequence ID" value="ALL01463.1"/>
    <property type="molecule type" value="Genomic_DNA"/>
</dbReference>
<reference evidence="2 4" key="1">
    <citation type="submission" date="2015-10" db="EMBL/GenBank/DDBJ databases">
        <title>Complete genome sequence of hyperthermophilic archaeon Pyrodictium delaneyi Su06.</title>
        <authorList>
            <person name="Jung J.-H."/>
            <person name="Lin J."/>
            <person name="Holden J.F."/>
            <person name="Park C.-S."/>
        </authorList>
    </citation>
    <scope>NUCLEOTIDE SEQUENCE [LARGE SCALE GENOMIC DNA]</scope>
    <source>
        <strain evidence="2 4">Su06</strain>
    </source>
</reference>
<evidence type="ECO:0000313" key="4">
    <source>
        <dbReference type="Proteomes" id="UP000058613"/>
    </source>
</evidence>
<keyword evidence="5" id="KW-1185">Reference proteome</keyword>
<protein>
    <recommendedName>
        <fullName evidence="1">Pyrrolo-quinoline quinone repeat domain-containing protein</fullName>
    </recommendedName>
</protein>
<dbReference type="PANTHER" id="PTHR34512:SF30">
    <property type="entry name" value="OUTER MEMBRANE PROTEIN ASSEMBLY FACTOR BAMB"/>
    <property type="match status" value="1"/>
</dbReference>
<dbReference type="PATRIC" id="fig|1273541.4.peg.1515"/>
<sequence>MEAPKLATILVIVLAVGVAMGYVVANTSRAGVPSTSTAGTVTVTSTVTETKAVTETVTSIREVVKTRLFRPELVADILVADRSSLPPSSFVQVDTWRSHAPYTLVVFSPDSSMFAVTVTRYVEDKPVSEVRVYTIYGEELWRFETGSGYIRSLAWSSDGKILFVGENSIEGTLVALDASTGEQLWSYKTSSELGTSDPSQPRYYWPTIYSIEYSDGKVYASACRTVKKPKYGKICAIYCFDARDGSLVWRYPREGFIDTMVPEIKLSPDGHYLAAATWYYKGEQWKGGVLLLLDTTSGSLVASFDPGTRSPFRWAGSWSGVDWLDEKHIAYVLDDGRLYVLEAPSLNTVEEVDVTSPLPALVLPRKANTTEEGYVYAFSGYNRVVKTPTGHTLLLVRTSNTYGVTAAGKSAKPTINHPDANSIFIYEWRDGGLAFIAKYPLRGKPSYENWASYSPEHGLLAVPVGHDYVARSTIYTGIYILNLTDINAVRSGEALALTIKPPADSGVVIGGGISPDGARVVAITYPVNAGTADSPVFIGDYRILIYGID</sequence>
<feature type="domain" description="Pyrrolo-quinoline quinone repeat" evidence="1">
    <location>
        <begin position="136"/>
        <end position="300"/>
    </location>
</feature>
<evidence type="ECO:0000313" key="5">
    <source>
        <dbReference type="Proteomes" id="UP000196694"/>
    </source>
</evidence>
<dbReference type="RefSeq" id="WP_055409467.1">
    <property type="nucleotide sequence ID" value="NZ_CP013011.1"/>
</dbReference>
<dbReference type="InterPro" id="IPR002372">
    <property type="entry name" value="PQQ_rpt_dom"/>
</dbReference>
<dbReference type="SUPFAM" id="SSF50998">
    <property type="entry name" value="Quinoprotein alcohol dehydrogenase-like"/>
    <property type="match status" value="1"/>
</dbReference>
<dbReference type="InterPro" id="IPR015943">
    <property type="entry name" value="WD40/YVTN_repeat-like_dom_sf"/>
</dbReference>
<name>A0A0P0N4Y9_9CREN</name>
<dbReference type="KEGG" id="pdl:Pyrde_1419"/>
<evidence type="ECO:0000313" key="3">
    <source>
        <dbReference type="EMBL" id="OWJ54623.1"/>
    </source>
</evidence>
<dbReference type="OrthoDB" id="8638at2157"/>
<dbReference type="Pfam" id="PF13360">
    <property type="entry name" value="PQQ_2"/>
    <property type="match status" value="1"/>
</dbReference>
<gene>
    <name evidence="3" type="ORF">Pdsh_06270</name>
    <name evidence="2" type="ORF">Pyrde_1419</name>
</gene>